<reference evidence="1 2" key="1">
    <citation type="submission" date="2019-07" db="EMBL/GenBank/DDBJ databases">
        <title>Genomic Encyclopedia of Type Strains, Phase I: the one thousand microbial genomes (KMG-I) project.</title>
        <authorList>
            <person name="Kyrpides N."/>
        </authorList>
    </citation>
    <scope>NUCLEOTIDE SEQUENCE [LARGE SCALE GENOMIC DNA]</scope>
    <source>
        <strain evidence="1 2">DSM 6562</strain>
    </source>
</reference>
<dbReference type="EMBL" id="VNHM01000010">
    <property type="protein sequence ID" value="TYO94921.1"/>
    <property type="molecule type" value="Genomic_DNA"/>
</dbReference>
<name>A0A5S4ZS33_9FIRM</name>
<dbReference type="Proteomes" id="UP000323166">
    <property type="component" value="Unassembled WGS sequence"/>
</dbReference>
<evidence type="ECO:0000313" key="1">
    <source>
        <dbReference type="EMBL" id="TYO94921.1"/>
    </source>
</evidence>
<comment type="caution">
    <text evidence="1">The sequence shown here is derived from an EMBL/GenBank/DDBJ whole genome shotgun (WGS) entry which is preliminary data.</text>
</comment>
<gene>
    <name evidence="1" type="ORF">LX24_01936</name>
</gene>
<dbReference type="AlphaFoldDB" id="A0A5S4ZS33"/>
<proteinExistence type="predicted"/>
<accession>A0A5S4ZS33</accession>
<sequence>MWLSNHNLLKTMKPAENMANIVNLENLRLEKILRELYNAQKCTFFLEDAMGKVMDKFSLSEQQAIELAKLLMKNELISSKTFLPATFLRPEYIRSFPIILTTKAIALLKEGSTDHK</sequence>
<organism evidence="1 2">
    <name type="scientific">Desulfallas thermosapovorans DSM 6562</name>
    <dbReference type="NCBI Taxonomy" id="1121431"/>
    <lineage>
        <taxon>Bacteria</taxon>
        <taxon>Bacillati</taxon>
        <taxon>Bacillota</taxon>
        <taxon>Clostridia</taxon>
        <taxon>Eubacteriales</taxon>
        <taxon>Desulfallaceae</taxon>
        <taxon>Desulfallas</taxon>
    </lineage>
</organism>
<evidence type="ECO:0000313" key="2">
    <source>
        <dbReference type="Proteomes" id="UP000323166"/>
    </source>
</evidence>
<protein>
    <submittedName>
        <fullName evidence="1">Uncharacterized protein</fullName>
    </submittedName>
</protein>
<keyword evidence="2" id="KW-1185">Reference proteome</keyword>